<dbReference type="RefSeq" id="WP_261520226.1">
    <property type="nucleotide sequence ID" value="NZ_JAODNW010000010.1"/>
</dbReference>
<organism evidence="1 2">
    <name type="scientific">Chelativorans intermedius</name>
    <dbReference type="NCBI Taxonomy" id="515947"/>
    <lineage>
        <taxon>Bacteria</taxon>
        <taxon>Pseudomonadati</taxon>
        <taxon>Pseudomonadota</taxon>
        <taxon>Alphaproteobacteria</taxon>
        <taxon>Hyphomicrobiales</taxon>
        <taxon>Phyllobacteriaceae</taxon>
        <taxon>Chelativorans</taxon>
    </lineage>
</organism>
<comment type="caution">
    <text evidence="1">The sequence shown here is derived from an EMBL/GenBank/DDBJ whole genome shotgun (WGS) entry which is preliminary data.</text>
</comment>
<name>A0ABV6D9N3_9HYPH</name>
<keyword evidence="2" id="KW-1185">Reference proteome</keyword>
<sequence>MALFSSGGFAQLRVFLAFVALRRLDPAQTRGEEEGTPMHPKTYLIARHPNRAAADFVLASNIQTS</sequence>
<protein>
    <submittedName>
        <fullName evidence="1">Uncharacterized protein</fullName>
    </submittedName>
</protein>
<accession>A0ABV6D9N3</accession>
<proteinExistence type="predicted"/>
<evidence type="ECO:0000313" key="1">
    <source>
        <dbReference type="EMBL" id="MFC0209332.1"/>
    </source>
</evidence>
<dbReference type="Proteomes" id="UP001589755">
    <property type="component" value="Unassembled WGS sequence"/>
</dbReference>
<reference evidence="1 2" key="1">
    <citation type="submission" date="2024-09" db="EMBL/GenBank/DDBJ databases">
        <authorList>
            <person name="Sun Q."/>
            <person name="Mori K."/>
        </authorList>
    </citation>
    <scope>NUCLEOTIDE SEQUENCE [LARGE SCALE GENOMIC DNA]</scope>
    <source>
        <strain evidence="1 2">CCM 8543</strain>
    </source>
</reference>
<gene>
    <name evidence="1" type="ORF">ACFFJ2_13075</name>
</gene>
<dbReference type="EMBL" id="JBHLXD010000020">
    <property type="protein sequence ID" value="MFC0209332.1"/>
    <property type="molecule type" value="Genomic_DNA"/>
</dbReference>
<evidence type="ECO:0000313" key="2">
    <source>
        <dbReference type="Proteomes" id="UP001589755"/>
    </source>
</evidence>